<dbReference type="EMBL" id="RBXB01000001">
    <property type="protein sequence ID" value="RKT01173.1"/>
    <property type="molecule type" value="Genomic_DNA"/>
</dbReference>
<sequence length="68" mass="7343">MKNFLLLLGIALFILSCKKTETQDNINATDSVTMSNDTISDTVVSTAPADTLSTVPDSANHNNMNNNR</sequence>
<evidence type="ECO:0000313" key="1">
    <source>
        <dbReference type="EMBL" id="RKT01173.1"/>
    </source>
</evidence>
<dbReference type="AlphaFoldDB" id="A0A495SLW4"/>
<organism evidence="1 2">
    <name type="scientific">Chryseobacterium defluvii</name>
    <dbReference type="NCBI Taxonomy" id="160396"/>
    <lineage>
        <taxon>Bacteria</taxon>
        <taxon>Pseudomonadati</taxon>
        <taxon>Bacteroidota</taxon>
        <taxon>Flavobacteriia</taxon>
        <taxon>Flavobacteriales</taxon>
        <taxon>Weeksellaceae</taxon>
        <taxon>Chryseobacterium group</taxon>
        <taxon>Chryseobacterium</taxon>
    </lineage>
</organism>
<gene>
    <name evidence="1" type="ORF">BCF58_0388</name>
</gene>
<accession>A0A495SLW4</accession>
<protein>
    <submittedName>
        <fullName evidence="1">Uncharacterized protein</fullName>
    </submittedName>
</protein>
<keyword evidence="2" id="KW-1185">Reference proteome</keyword>
<comment type="caution">
    <text evidence="1">The sequence shown here is derived from an EMBL/GenBank/DDBJ whole genome shotgun (WGS) entry which is preliminary data.</text>
</comment>
<reference evidence="1 2" key="1">
    <citation type="submission" date="2018-10" db="EMBL/GenBank/DDBJ databases">
        <title>Genomic Encyclopedia of Archaeal and Bacterial Type Strains, Phase II (KMG-II): from individual species to whole genera.</title>
        <authorList>
            <person name="Goeker M."/>
        </authorList>
    </citation>
    <scope>NUCLEOTIDE SEQUENCE [LARGE SCALE GENOMIC DNA]</scope>
    <source>
        <strain evidence="1 2">DSM 14219</strain>
    </source>
</reference>
<name>A0A495SLW4_9FLAO</name>
<dbReference type="Proteomes" id="UP000272428">
    <property type="component" value="Unassembled WGS sequence"/>
</dbReference>
<dbReference type="PROSITE" id="PS51257">
    <property type="entry name" value="PROKAR_LIPOPROTEIN"/>
    <property type="match status" value="1"/>
</dbReference>
<proteinExistence type="predicted"/>
<evidence type="ECO:0000313" key="2">
    <source>
        <dbReference type="Proteomes" id="UP000272428"/>
    </source>
</evidence>
<dbReference type="RefSeq" id="WP_121460107.1">
    <property type="nucleotide sequence ID" value="NZ_RBXB01000001.1"/>
</dbReference>